<feature type="compositionally biased region" description="Polar residues" evidence="1">
    <location>
        <begin position="153"/>
        <end position="176"/>
    </location>
</feature>
<feature type="region of interest" description="Disordered" evidence="1">
    <location>
        <begin position="120"/>
        <end position="183"/>
    </location>
</feature>
<reference evidence="2 3" key="1">
    <citation type="submission" date="2012-08" db="EMBL/GenBank/DDBJ databases">
        <title>Oryza genome evolution.</title>
        <authorList>
            <person name="Wing R.A."/>
        </authorList>
    </citation>
    <scope>NUCLEOTIDE SEQUENCE</scope>
</reference>
<dbReference type="PANTHER" id="PTHR33924:SF1">
    <property type="entry name" value="DNA-DIRECTED RNA POLYMERASE SUBUNIT BETA"/>
    <property type="match status" value="1"/>
</dbReference>
<organism evidence="2 3">
    <name type="scientific">Leersia perrieri</name>
    <dbReference type="NCBI Taxonomy" id="77586"/>
    <lineage>
        <taxon>Eukaryota</taxon>
        <taxon>Viridiplantae</taxon>
        <taxon>Streptophyta</taxon>
        <taxon>Embryophyta</taxon>
        <taxon>Tracheophyta</taxon>
        <taxon>Spermatophyta</taxon>
        <taxon>Magnoliopsida</taxon>
        <taxon>Liliopsida</taxon>
        <taxon>Poales</taxon>
        <taxon>Poaceae</taxon>
        <taxon>BOP clade</taxon>
        <taxon>Oryzoideae</taxon>
        <taxon>Oryzeae</taxon>
        <taxon>Oryzinae</taxon>
        <taxon>Leersia</taxon>
    </lineage>
</organism>
<name>A0A0D9VL49_9ORYZ</name>
<dbReference type="eggNOG" id="ENOG502RXYB">
    <property type="taxonomic scope" value="Eukaryota"/>
</dbReference>
<feature type="compositionally biased region" description="Acidic residues" evidence="1">
    <location>
        <begin position="131"/>
        <end position="142"/>
    </location>
</feature>
<keyword evidence="3" id="KW-1185">Reference proteome</keyword>
<dbReference type="EnsemblPlants" id="LPERR02G26830.1">
    <property type="protein sequence ID" value="LPERR02G26830.1"/>
    <property type="gene ID" value="LPERR02G26830"/>
</dbReference>
<accession>A0A0D9VL49</accession>
<evidence type="ECO:0000313" key="2">
    <source>
        <dbReference type="EnsemblPlants" id="LPERR02G26830.1"/>
    </source>
</evidence>
<dbReference type="Gramene" id="LPERR02G26830.1">
    <property type="protein sequence ID" value="LPERR02G26830.1"/>
    <property type="gene ID" value="LPERR02G26830"/>
</dbReference>
<reference evidence="2" key="3">
    <citation type="submission" date="2015-04" db="UniProtKB">
        <authorList>
            <consortium name="EnsemblPlants"/>
        </authorList>
    </citation>
    <scope>IDENTIFICATION</scope>
</reference>
<protein>
    <submittedName>
        <fullName evidence="2">Uncharacterized protein</fullName>
    </submittedName>
</protein>
<dbReference type="AlphaFoldDB" id="A0A0D9VL49"/>
<evidence type="ECO:0000313" key="3">
    <source>
        <dbReference type="Proteomes" id="UP000032180"/>
    </source>
</evidence>
<dbReference type="PANTHER" id="PTHR33924">
    <property type="entry name" value="CATION-TRANSPORTING ATPASE"/>
    <property type="match status" value="1"/>
</dbReference>
<reference evidence="3" key="2">
    <citation type="submission" date="2013-12" db="EMBL/GenBank/DDBJ databases">
        <authorList>
            <person name="Yu Y."/>
            <person name="Lee S."/>
            <person name="de Baynast K."/>
            <person name="Wissotski M."/>
            <person name="Liu L."/>
            <person name="Talag J."/>
            <person name="Goicoechea J."/>
            <person name="Angelova A."/>
            <person name="Jetty R."/>
            <person name="Kudrna D."/>
            <person name="Golser W."/>
            <person name="Rivera L."/>
            <person name="Zhang J."/>
            <person name="Wing R."/>
        </authorList>
    </citation>
    <scope>NUCLEOTIDE SEQUENCE</scope>
</reference>
<proteinExistence type="predicted"/>
<sequence length="347" mass="37726">MGENAQGSGRRPFGDLTNVLGKRPAPLDLEKSTGGMKIVRVEKAAEPTKEFDEAAKASGGAARNMLSPFDGIAKENFVRSSIFREAKIQHMAAEAAGLLSKESDDVRNCATSLGSSGFHDKEQYSSLESEGGCEEEEDDMDSEFVAYTRESSKMTTNDGECLTQEETAGSSGNQKLLPSLDFTTGFDDMPSNAQHQSLQNGGLEDADPTKSCACSFCLKAAFMWTDLNYQDSKGRLAALKKSIKFARSLGVRSQGNEYAGNAGRYNLKRVAEMEFELYQQQRSLFLHTENILIRESAQLHSSLVKLKELRENCKTDLEIVTGSSVGGVQLCKIAVGAAIATLILQVR</sequence>
<dbReference type="STRING" id="77586.A0A0D9VL49"/>
<evidence type="ECO:0000256" key="1">
    <source>
        <dbReference type="SAM" id="MobiDB-lite"/>
    </source>
</evidence>
<feature type="region of interest" description="Disordered" evidence="1">
    <location>
        <begin position="1"/>
        <end position="28"/>
    </location>
</feature>
<dbReference type="Proteomes" id="UP000032180">
    <property type="component" value="Chromosome 2"/>
</dbReference>